<gene>
    <name evidence="1" type="ORF">ARMOST_19293</name>
</gene>
<dbReference type="Proteomes" id="UP000219338">
    <property type="component" value="Unassembled WGS sequence"/>
</dbReference>
<keyword evidence="2" id="KW-1185">Reference proteome</keyword>
<reference evidence="2" key="1">
    <citation type="journal article" date="2017" name="Nat. Ecol. Evol.">
        <title>Genome expansion and lineage-specific genetic innovations in the forest pathogenic fungi Armillaria.</title>
        <authorList>
            <person name="Sipos G."/>
            <person name="Prasanna A.N."/>
            <person name="Walter M.C."/>
            <person name="O'Connor E."/>
            <person name="Balint B."/>
            <person name="Krizsan K."/>
            <person name="Kiss B."/>
            <person name="Hess J."/>
            <person name="Varga T."/>
            <person name="Slot J."/>
            <person name="Riley R."/>
            <person name="Boka B."/>
            <person name="Rigling D."/>
            <person name="Barry K."/>
            <person name="Lee J."/>
            <person name="Mihaltcheva S."/>
            <person name="LaButti K."/>
            <person name="Lipzen A."/>
            <person name="Waldron R."/>
            <person name="Moloney N.M."/>
            <person name="Sperisen C."/>
            <person name="Kredics L."/>
            <person name="Vagvoelgyi C."/>
            <person name="Patrignani A."/>
            <person name="Fitzpatrick D."/>
            <person name="Nagy I."/>
            <person name="Doyle S."/>
            <person name="Anderson J.B."/>
            <person name="Grigoriev I.V."/>
            <person name="Gueldener U."/>
            <person name="Muensterkoetter M."/>
            <person name="Nagy L.G."/>
        </authorList>
    </citation>
    <scope>NUCLEOTIDE SEQUENCE [LARGE SCALE GENOMIC DNA]</scope>
    <source>
        <strain evidence="2">C18/9</strain>
    </source>
</reference>
<protein>
    <submittedName>
        <fullName evidence="1">Uncharacterized protein</fullName>
    </submittedName>
</protein>
<name>A0A284S448_ARMOS</name>
<organism evidence="1 2">
    <name type="scientific">Armillaria ostoyae</name>
    <name type="common">Armillaria root rot fungus</name>
    <dbReference type="NCBI Taxonomy" id="47428"/>
    <lineage>
        <taxon>Eukaryota</taxon>
        <taxon>Fungi</taxon>
        <taxon>Dikarya</taxon>
        <taxon>Basidiomycota</taxon>
        <taxon>Agaricomycotina</taxon>
        <taxon>Agaricomycetes</taxon>
        <taxon>Agaricomycetidae</taxon>
        <taxon>Agaricales</taxon>
        <taxon>Marasmiineae</taxon>
        <taxon>Physalacriaceae</taxon>
        <taxon>Armillaria</taxon>
    </lineage>
</organism>
<proteinExistence type="predicted"/>
<dbReference type="EMBL" id="FUEG01000030">
    <property type="protein sequence ID" value="SJL15788.1"/>
    <property type="molecule type" value="Genomic_DNA"/>
</dbReference>
<evidence type="ECO:0000313" key="2">
    <source>
        <dbReference type="Proteomes" id="UP000219338"/>
    </source>
</evidence>
<evidence type="ECO:0000313" key="1">
    <source>
        <dbReference type="EMBL" id="SJL15788.1"/>
    </source>
</evidence>
<sequence>MAERNTKLVIKKGRERSFLPRVQDPQGVEGLYSGSAFAVIGERAARYGWHAGWLKMMADVAEKLSLSDFSLLVWRMACL</sequence>
<accession>A0A284S448</accession>
<dbReference type="AlphaFoldDB" id="A0A284S448"/>